<sequence length="234" mass="24209">MVMSQRSEGNLPPMDDLSALMDGELGASEVARACARWRDDADARETWHTYQLIGDVLRSDDLAAPAARDLDFLAALRTKLAEEPVVLAPRPAAEVAEPHPLPAVANAQAGGHAVWRNWRTPAAVMAGFAVVASVLVVTRLPGGADAGGTVMAGVRSTPSSITLAASPGASNVPGFDLPSDSPQIVLDGKLIRDARLDEYLAAHKKFGGSSGPGAPSGFLRNAAAITNNTATAGR</sequence>
<dbReference type="Proteomes" id="UP000193427">
    <property type="component" value="Chromosome"/>
</dbReference>
<dbReference type="KEGG" id="rgu:A4W93_23360"/>
<dbReference type="Pfam" id="PF03872">
    <property type="entry name" value="RseA_N"/>
    <property type="match status" value="1"/>
</dbReference>
<evidence type="ECO:0000313" key="3">
    <source>
        <dbReference type="Proteomes" id="UP000193427"/>
    </source>
</evidence>
<evidence type="ECO:0000313" key="2">
    <source>
        <dbReference type="EMBL" id="ARN22612.1"/>
    </source>
</evidence>
<dbReference type="CDD" id="cd16328">
    <property type="entry name" value="RseA_N"/>
    <property type="match status" value="1"/>
</dbReference>
<dbReference type="PANTHER" id="PTHR38104:SF1">
    <property type="entry name" value="ANTI-SIGMA-E FACTOR RSEA"/>
    <property type="match status" value="1"/>
</dbReference>
<organism evidence="2 3">
    <name type="scientific">Piscinibacter gummiphilus</name>
    <dbReference type="NCBI Taxonomy" id="946333"/>
    <lineage>
        <taxon>Bacteria</taxon>
        <taxon>Pseudomonadati</taxon>
        <taxon>Pseudomonadota</taxon>
        <taxon>Betaproteobacteria</taxon>
        <taxon>Burkholderiales</taxon>
        <taxon>Sphaerotilaceae</taxon>
        <taxon>Piscinibacter</taxon>
    </lineage>
</organism>
<dbReference type="GO" id="GO:0016989">
    <property type="term" value="F:sigma factor antagonist activity"/>
    <property type="evidence" value="ECO:0007669"/>
    <property type="project" value="InterPro"/>
</dbReference>
<dbReference type="EMBL" id="CP015118">
    <property type="protein sequence ID" value="ARN22612.1"/>
    <property type="molecule type" value="Genomic_DNA"/>
</dbReference>
<dbReference type="STRING" id="946333.A4W93_23360"/>
<dbReference type="InterPro" id="IPR052383">
    <property type="entry name" value="Anti-sigma-E_RseA-like"/>
</dbReference>
<dbReference type="InterPro" id="IPR036147">
    <property type="entry name" value="Anti-sigma_E_RseA_N_sf"/>
</dbReference>
<dbReference type="SUPFAM" id="SSF89069">
    <property type="entry name" value="N-terminal, cytoplasmic domain of anti-sigmaE factor RseA"/>
    <property type="match status" value="1"/>
</dbReference>
<gene>
    <name evidence="2" type="ORF">A4W93_23360</name>
</gene>
<feature type="domain" description="Anti sigma-E protein RseA N-terminal" evidence="1">
    <location>
        <begin position="15"/>
        <end position="95"/>
    </location>
</feature>
<proteinExistence type="predicted"/>
<dbReference type="AlphaFoldDB" id="A0A1W6LEC2"/>
<dbReference type="InterPro" id="IPR005572">
    <property type="entry name" value="Anti-sigma_E_RseA_N"/>
</dbReference>
<reference evidence="2 3" key="1">
    <citation type="submission" date="2016-04" db="EMBL/GenBank/DDBJ databases">
        <title>Complete genome sequence of natural rubber-degrading, novel Gram-negative bacterium, Rhizobacter gummiphilus strain NS21.</title>
        <authorList>
            <person name="Tabata M."/>
            <person name="Kasai D."/>
            <person name="Fukuda M."/>
        </authorList>
    </citation>
    <scope>NUCLEOTIDE SEQUENCE [LARGE SCALE GENOMIC DNA]</scope>
    <source>
        <strain evidence="2 3">NS21</strain>
    </source>
</reference>
<protein>
    <recommendedName>
        <fullName evidence="1">Anti sigma-E protein RseA N-terminal domain-containing protein</fullName>
    </recommendedName>
</protein>
<name>A0A1W6LEC2_9BURK</name>
<dbReference type="Gene3D" id="1.10.10.880">
    <property type="entry name" value="Anti sigma-E protein RseA, N-terminal domain"/>
    <property type="match status" value="1"/>
</dbReference>
<dbReference type="PANTHER" id="PTHR38104">
    <property type="match status" value="1"/>
</dbReference>
<evidence type="ECO:0000259" key="1">
    <source>
        <dbReference type="Pfam" id="PF03872"/>
    </source>
</evidence>
<accession>A0A1W6LEC2</accession>
<keyword evidence="3" id="KW-1185">Reference proteome</keyword>